<keyword evidence="7" id="KW-1185">Reference proteome</keyword>
<dbReference type="InterPro" id="IPR020449">
    <property type="entry name" value="Tscrpt_reg_AraC-type_HTH"/>
</dbReference>
<dbReference type="PROSITE" id="PS01124">
    <property type="entry name" value="HTH_ARAC_FAMILY_2"/>
    <property type="match status" value="1"/>
</dbReference>
<evidence type="ECO:0000256" key="4">
    <source>
        <dbReference type="ARBA" id="ARBA00023163"/>
    </source>
</evidence>
<dbReference type="InterPro" id="IPR009057">
    <property type="entry name" value="Homeodomain-like_sf"/>
</dbReference>
<dbReference type="SMART" id="SM00342">
    <property type="entry name" value="HTH_ARAC"/>
    <property type="match status" value="1"/>
</dbReference>
<keyword evidence="2" id="KW-0238">DNA-binding</keyword>
<dbReference type="Pfam" id="PF12833">
    <property type="entry name" value="HTH_18"/>
    <property type="match status" value="1"/>
</dbReference>
<dbReference type="SUPFAM" id="SSF46689">
    <property type="entry name" value="Homeodomain-like"/>
    <property type="match status" value="2"/>
</dbReference>
<dbReference type="InterPro" id="IPR018060">
    <property type="entry name" value="HTH_AraC"/>
</dbReference>
<feature type="domain" description="HTH araC/xylS-type" evidence="5">
    <location>
        <begin position="184"/>
        <end position="283"/>
    </location>
</feature>
<accession>A0ABT3QR13</accession>
<dbReference type="InterPro" id="IPR037923">
    <property type="entry name" value="HTH-like"/>
</dbReference>
<evidence type="ECO:0000256" key="3">
    <source>
        <dbReference type="ARBA" id="ARBA00023159"/>
    </source>
</evidence>
<sequence length="322" mass="36828">MQPDLELVHIRKGESFAAWMHGYPFRTVRWHYHPEYEIHLVVATSGTFYMGDHVGRFAPGQLIMTGPNLPHNWISEIERGERVPTRSMVIQFPEAFIENALAIMPEMGDLGPLLERSRRGLLFDDETSIKIRPLMERLIVAQGLTRIALFWEILDLLSNASEPEVLASLSYELDVTRFSPCGINRALAYLREHLTEQIEETELADMLGQSQSAFSRAFKRHTGTTLVRYRNQLRVDLACQMLLTMPEVRITDICYEIGFSNLSNFNRHFLKFKGMSPSQFRTTFAANKILVMQDQTEPEDAVIRNLGGRVSAQTMQALPVNL</sequence>
<dbReference type="PRINTS" id="PR00032">
    <property type="entry name" value="HTHARAC"/>
</dbReference>
<evidence type="ECO:0000256" key="2">
    <source>
        <dbReference type="ARBA" id="ARBA00023125"/>
    </source>
</evidence>
<evidence type="ECO:0000256" key="1">
    <source>
        <dbReference type="ARBA" id="ARBA00023015"/>
    </source>
</evidence>
<organism evidence="6 7">
    <name type="scientific">Ochrobactrum chromiisoli</name>
    <dbReference type="NCBI Taxonomy" id="2993941"/>
    <lineage>
        <taxon>Bacteria</taxon>
        <taxon>Pseudomonadati</taxon>
        <taxon>Pseudomonadota</taxon>
        <taxon>Alphaproteobacteria</taxon>
        <taxon>Hyphomicrobiales</taxon>
        <taxon>Brucellaceae</taxon>
        <taxon>Brucella/Ochrobactrum group</taxon>
        <taxon>Ochrobactrum</taxon>
    </lineage>
</organism>
<keyword evidence="3" id="KW-0010">Activator</keyword>
<dbReference type="PANTHER" id="PTHR43280:SF27">
    <property type="entry name" value="TRANSCRIPTIONAL REGULATOR MTLR"/>
    <property type="match status" value="1"/>
</dbReference>
<proteinExistence type="predicted"/>
<dbReference type="PANTHER" id="PTHR43280">
    <property type="entry name" value="ARAC-FAMILY TRANSCRIPTIONAL REGULATOR"/>
    <property type="match status" value="1"/>
</dbReference>
<evidence type="ECO:0000313" key="6">
    <source>
        <dbReference type="EMBL" id="MCX2698053.1"/>
    </source>
</evidence>
<dbReference type="Proteomes" id="UP001301216">
    <property type="component" value="Unassembled WGS sequence"/>
</dbReference>
<protein>
    <submittedName>
        <fullName evidence="6">AraC family transcriptional regulator</fullName>
    </submittedName>
</protein>
<evidence type="ECO:0000313" key="7">
    <source>
        <dbReference type="Proteomes" id="UP001301216"/>
    </source>
</evidence>
<dbReference type="InterPro" id="IPR014710">
    <property type="entry name" value="RmlC-like_jellyroll"/>
</dbReference>
<gene>
    <name evidence="6" type="ORF">OPR82_14970</name>
</gene>
<dbReference type="SUPFAM" id="SSF51215">
    <property type="entry name" value="Regulatory protein AraC"/>
    <property type="match status" value="1"/>
</dbReference>
<reference evidence="6 7" key="1">
    <citation type="submission" date="2022-11" db="EMBL/GenBank/DDBJ databases">
        <title>Brucella sp. YY2X, whole genome shotgun sequencing project.</title>
        <authorList>
            <person name="Yang Y."/>
        </authorList>
    </citation>
    <scope>NUCLEOTIDE SEQUENCE [LARGE SCALE GENOMIC DNA]</scope>
    <source>
        <strain evidence="6 7">YY2X</strain>
    </source>
</reference>
<evidence type="ECO:0000259" key="5">
    <source>
        <dbReference type="PROSITE" id="PS01124"/>
    </source>
</evidence>
<dbReference type="PROSITE" id="PS00041">
    <property type="entry name" value="HTH_ARAC_FAMILY_1"/>
    <property type="match status" value="1"/>
</dbReference>
<dbReference type="RefSeq" id="WP_265985723.1">
    <property type="nucleotide sequence ID" value="NZ_JAPHAV010000008.1"/>
</dbReference>
<dbReference type="Gene3D" id="1.10.10.60">
    <property type="entry name" value="Homeodomain-like"/>
    <property type="match status" value="2"/>
</dbReference>
<dbReference type="InterPro" id="IPR003313">
    <property type="entry name" value="AraC-bd"/>
</dbReference>
<dbReference type="Gene3D" id="2.60.120.10">
    <property type="entry name" value="Jelly Rolls"/>
    <property type="match status" value="1"/>
</dbReference>
<keyword evidence="4" id="KW-0804">Transcription</keyword>
<dbReference type="EMBL" id="JAPHAV010000008">
    <property type="protein sequence ID" value="MCX2698053.1"/>
    <property type="molecule type" value="Genomic_DNA"/>
</dbReference>
<dbReference type="InterPro" id="IPR018062">
    <property type="entry name" value="HTH_AraC-typ_CS"/>
</dbReference>
<dbReference type="CDD" id="cd06976">
    <property type="entry name" value="cupin_MtlR-like_N"/>
    <property type="match status" value="1"/>
</dbReference>
<name>A0ABT3QR13_9HYPH</name>
<keyword evidence="1" id="KW-0805">Transcription regulation</keyword>
<dbReference type="Pfam" id="PF02311">
    <property type="entry name" value="AraC_binding"/>
    <property type="match status" value="1"/>
</dbReference>
<comment type="caution">
    <text evidence="6">The sequence shown here is derived from an EMBL/GenBank/DDBJ whole genome shotgun (WGS) entry which is preliminary data.</text>
</comment>